<evidence type="ECO:0000259" key="2">
    <source>
        <dbReference type="PROSITE" id="PS51781"/>
    </source>
</evidence>
<name>A0A5J5GJG5_9RHOB</name>
<evidence type="ECO:0000256" key="1">
    <source>
        <dbReference type="SAM" id="SignalP"/>
    </source>
</evidence>
<dbReference type="Gene3D" id="2.30.30.40">
    <property type="entry name" value="SH3 Domains"/>
    <property type="match status" value="1"/>
</dbReference>
<evidence type="ECO:0000313" key="3">
    <source>
        <dbReference type="EMBL" id="KAA9008257.1"/>
    </source>
</evidence>
<gene>
    <name evidence="3" type="ORF">F3S47_12270</name>
</gene>
<keyword evidence="1" id="KW-0732">Signal</keyword>
<dbReference type="Pfam" id="PF08239">
    <property type="entry name" value="SH3_3"/>
    <property type="match status" value="1"/>
</dbReference>
<sequence>MKPTMILGASAIALTAAAPAFAQSMEASAVTDLNLRAEASNSSEVLTVIPAETAVTVAGCDDTTGWCEVTYDGTTGYSYGSYLTENMAEEPSETVVLVQPQTVETTTVTTEGTDTEQRVGAGAGAAAGALTAYALGGPVGGIIASSIFGAAAGAEATDQVERQVTYVRENPVEAVTLDGEVVVGAQVPGAVTTYDLPADGYEYLNVNGLPVIIDAESGTILRIVR</sequence>
<dbReference type="InterPro" id="IPR003646">
    <property type="entry name" value="SH3-like_bac-type"/>
</dbReference>
<feature type="chain" id="PRO_5023817305" evidence="1">
    <location>
        <begin position="23"/>
        <end position="225"/>
    </location>
</feature>
<dbReference type="EMBL" id="VYQE01000003">
    <property type="protein sequence ID" value="KAA9008257.1"/>
    <property type="molecule type" value="Genomic_DNA"/>
</dbReference>
<dbReference type="Proteomes" id="UP000326554">
    <property type="component" value="Unassembled WGS sequence"/>
</dbReference>
<keyword evidence="4" id="KW-1185">Reference proteome</keyword>
<dbReference type="RefSeq" id="WP_150445541.1">
    <property type="nucleotide sequence ID" value="NZ_VYQE01000003.1"/>
</dbReference>
<evidence type="ECO:0000313" key="4">
    <source>
        <dbReference type="Proteomes" id="UP000326554"/>
    </source>
</evidence>
<feature type="signal peptide" evidence="1">
    <location>
        <begin position="1"/>
        <end position="22"/>
    </location>
</feature>
<dbReference type="SMART" id="SM00287">
    <property type="entry name" value="SH3b"/>
    <property type="match status" value="1"/>
</dbReference>
<dbReference type="InterPro" id="IPR009642">
    <property type="entry name" value="DUF1236"/>
</dbReference>
<protein>
    <submittedName>
        <fullName evidence="3">SH3 domain-containing protein</fullName>
    </submittedName>
</protein>
<dbReference type="AlphaFoldDB" id="A0A5J5GJG5"/>
<feature type="domain" description="SH3b" evidence="2">
    <location>
        <begin position="22"/>
        <end position="87"/>
    </location>
</feature>
<comment type="caution">
    <text evidence="3">The sequence shown here is derived from an EMBL/GenBank/DDBJ whole genome shotgun (WGS) entry which is preliminary data.</text>
</comment>
<dbReference type="PROSITE" id="PS51781">
    <property type="entry name" value="SH3B"/>
    <property type="match status" value="1"/>
</dbReference>
<dbReference type="Pfam" id="PF06823">
    <property type="entry name" value="DUF1236"/>
    <property type="match status" value="1"/>
</dbReference>
<accession>A0A5J5GJG5</accession>
<organism evidence="3 4">
    <name type="scientific">Histidinibacterium aquaticum</name>
    <dbReference type="NCBI Taxonomy" id="2613962"/>
    <lineage>
        <taxon>Bacteria</taxon>
        <taxon>Pseudomonadati</taxon>
        <taxon>Pseudomonadota</taxon>
        <taxon>Alphaproteobacteria</taxon>
        <taxon>Rhodobacterales</taxon>
        <taxon>Paracoccaceae</taxon>
        <taxon>Histidinibacterium</taxon>
    </lineage>
</organism>
<proteinExistence type="predicted"/>
<reference evidence="3 4" key="1">
    <citation type="submission" date="2019-09" db="EMBL/GenBank/DDBJ databases">
        <authorList>
            <person name="Park J.-S."/>
            <person name="Choi H.-J."/>
        </authorList>
    </citation>
    <scope>NUCLEOTIDE SEQUENCE [LARGE SCALE GENOMIC DNA]</scope>
    <source>
        <strain evidence="3 4">176SS1-4</strain>
    </source>
</reference>